<dbReference type="Proteomes" id="UP001595814">
    <property type="component" value="Unassembled WGS sequence"/>
</dbReference>
<proteinExistence type="predicted"/>
<evidence type="ECO:0000256" key="1">
    <source>
        <dbReference type="ARBA" id="ARBA00022676"/>
    </source>
</evidence>
<evidence type="ECO:0000313" key="4">
    <source>
        <dbReference type="EMBL" id="MFC4096732.1"/>
    </source>
</evidence>
<dbReference type="EC" id="2.4.1.7" evidence="4"/>
<dbReference type="NCBIfam" id="TIGR03852">
    <property type="entry name" value="sucrose_gtfA"/>
    <property type="match status" value="1"/>
</dbReference>
<dbReference type="Gene3D" id="3.90.400.10">
    <property type="entry name" value="Oligo-1,6-glucosidase, Domain 2"/>
    <property type="match status" value="1"/>
</dbReference>
<dbReference type="EMBL" id="JBHSAW010000010">
    <property type="protein sequence ID" value="MFC4096732.1"/>
    <property type="molecule type" value="Genomic_DNA"/>
</dbReference>
<dbReference type="InterPro" id="IPR022527">
    <property type="entry name" value="Sucrose_phospho"/>
</dbReference>
<dbReference type="RefSeq" id="WP_225621146.1">
    <property type="nucleotide sequence ID" value="NZ_JACYFJ010000002.1"/>
</dbReference>
<protein>
    <submittedName>
        <fullName evidence="4">Sucrose phosphorylase</fullName>
        <ecNumber evidence="4">2.4.1.7</ecNumber>
    </submittedName>
</protein>
<dbReference type="SUPFAM" id="SSF51445">
    <property type="entry name" value="(Trans)glycosidases"/>
    <property type="match status" value="1"/>
</dbReference>
<keyword evidence="1 4" id="KW-0328">Glycosyltransferase</keyword>
<dbReference type="InterPro" id="IPR006047">
    <property type="entry name" value="GH13_cat_dom"/>
</dbReference>
<sequence>MKLKGSISNGVMFNAYPDSIGTKLSDTVAMLQMPEFKEVFSLFYVLPTFFNSDLDRGFSIIDYNINEELVSKDDIQALDELGIMLKFDIVLNHLSVASPQFKDLLKNGENSKYKDFFINWNSFWKGNGSMDENGIIIPKKEYLDKLFMRKVGLPILKVPFPDGSEQPYWNTFYQKIDKESNTILGQMDVNAKSPLVWDFYEETLAKVKSYGCSILRLDAFAYLHKEVGQSNFFNKPGTWEYLQRIKKIAEKNGLTLLPEIHAEYGLHLHDEVANEGYQIYDFFLPGLMIHTLETANHTALFTWAREIVNKGYKTVNMLGCHDGIPVLDLKGKEVSGTYNQGLLENDEIESIMNIIMERGGRVKNLYGPSGKKISYYQVNATFFSALGENEQKLLLARAIQMFMPGIPQVWYLDIFAGKNDYEAADKAGSGGHKEINRSTLTKEEILSGLQRKVVRDQLEIMRLRNTSNAFLGQMKINDSKEDEIDLVWKNGADFVQLTANLKTFNFAIKQRELGKISKKEF</sequence>
<dbReference type="Gene3D" id="3.20.20.80">
    <property type="entry name" value="Glycosidases"/>
    <property type="match status" value="1"/>
</dbReference>
<reference evidence="5" key="1">
    <citation type="journal article" date="2019" name="Int. J. Syst. Evol. Microbiol.">
        <title>The Global Catalogue of Microorganisms (GCM) 10K type strain sequencing project: providing services to taxonomists for standard genome sequencing and annotation.</title>
        <authorList>
            <consortium name="The Broad Institute Genomics Platform"/>
            <consortium name="The Broad Institute Genome Sequencing Center for Infectious Disease"/>
            <person name="Wu L."/>
            <person name="Ma J."/>
        </authorList>
    </citation>
    <scope>NUCLEOTIDE SEQUENCE [LARGE SCALE GENOMIC DNA]</scope>
    <source>
        <strain evidence="5">CECT 7477</strain>
    </source>
</reference>
<evidence type="ECO:0000313" key="5">
    <source>
        <dbReference type="Proteomes" id="UP001595814"/>
    </source>
</evidence>
<gene>
    <name evidence="4" type="primary">gtfA</name>
    <name evidence="4" type="ORF">ACFOUT_12665</name>
</gene>
<dbReference type="Pfam" id="PF00128">
    <property type="entry name" value="Alpha-amylase"/>
    <property type="match status" value="1"/>
</dbReference>
<dbReference type="PANTHER" id="PTHR38784:SF1">
    <property type="entry name" value="SUCROSE PHOSPHORYLASE"/>
    <property type="match status" value="1"/>
</dbReference>
<dbReference type="GO" id="GO:0009018">
    <property type="term" value="F:sucrose phosphorylase activity"/>
    <property type="evidence" value="ECO:0007669"/>
    <property type="project" value="UniProtKB-EC"/>
</dbReference>
<evidence type="ECO:0000259" key="3">
    <source>
        <dbReference type="Pfam" id="PF00128"/>
    </source>
</evidence>
<dbReference type="PANTHER" id="PTHR38784">
    <property type="entry name" value="SUCROSE PHOSPHORYLASE"/>
    <property type="match status" value="1"/>
</dbReference>
<organism evidence="4 5">
    <name type="scientific">Euzebyella saccharophila</name>
    <dbReference type="NCBI Taxonomy" id="679664"/>
    <lineage>
        <taxon>Bacteria</taxon>
        <taxon>Pseudomonadati</taxon>
        <taxon>Bacteroidota</taxon>
        <taxon>Flavobacteriia</taxon>
        <taxon>Flavobacteriales</taxon>
        <taxon>Flavobacteriaceae</taxon>
        <taxon>Euzebyella</taxon>
    </lineage>
</organism>
<keyword evidence="2 4" id="KW-0808">Transferase</keyword>
<evidence type="ECO:0000256" key="2">
    <source>
        <dbReference type="ARBA" id="ARBA00022679"/>
    </source>
</evidence>
<keyword evidence="5" id="KW-1185">Reference proteome</keyword>
<comment type="caution">
    <text evidence="4">The sequence shown here is derived from an EMBL/GenBank/DDBJ whole genome shotgun (WGS) entry which is preliminary data.</text>
</comment>
<name>A0ABV8JQY5_9FLAO</name>
<feature type="domain" description="Glycosyl hydrolase family 13 catalytic" evidence="3">
    <location>
        <begin position="43"/>
        <end position="125"/>
    </location>
</feature>
<dbReference type="InterPro" id="IPR017853">
    <property type="entry name" value="GH"/>
</dbReference>
<accession>A0ABV8JQY5</accession>
<dbReference type="InterPro" id="IPR045857">
    <property type="entry name" value="O16G_dom_2"/>
</dbReference>